<evidence type="ECO:0000256" key="5">
    <source>
        <dbReference type="ARBA" id="ARBA00022729"/>
    </source>
</evidence>
<dbReference type="Gene3D" id="2.40.40.20">
    <property type="match status" value="1"/>
</dbReference>
<dbReference type="PANTHER" id="PTHR43742">
    <property type="entry name" value="TRIMETHYLAMINE-N-OXIDE REDUCTASE"/>
    <property type="match status" value="1"/>
</dbReference>
<dbReference type="InterPro" id="IPR006656">
    <property type="entry name" value="Mopterin_OxRdtase"/>
</dbReference>
<comment type="similarity">
    <text evidence="1">Belongs to the prokaryotic molybdopterin-containing oxidoreductase family.</text>
</comment>
<keyword evidence="3" id="KW-0500">Molybdenum</keyword>
<evidence type="ECO:0000256" key="7">
    <source>
        <dbReference type="ARBA" id="ARBA00023004"/>
    </source>
</evidence>
<dbReference type="InterPro" id="IPR006657">
    <property type="entry name" value="MoPterin_dinucl-bd_dom"/>
</dbReference>
<dbReference type="InterPro" id="IPR050612">
    <property type="entry name" value="Prok_Mopterin_Oxidored"/>
</dbReference>
<keyword evidence="5" id="KW-0732">Signal</keyword>
<feature type="domain" description="4Fe-4S Mo/W bis-MGD-type" evidence="9">
    <location>
        <begin position="49"/>
        <end position="136"/>
    </location>
</feature>
<dbReference type="SUPFAM" id="SSF53706">
    <property type="entry name" value="Formate dehydrogenase/DMSO reductase, domains 1-3"/>
    <property type="match status" value="1"/>
</dbReference>
<dbReference type="Gene3D" id="3.40.50.740">
    <property type="match status" value="2"/>
</dbReference>
<dbReference type="Gene3D" id="2.20.25.90">
    <property type="entry name" value="ADC-like domains"/>
    <property type="match status" value="1"/>
</dbReference>
<evidence type="ECO:0000256" key="4">
    <source>
        <dbReference type="ARBA" id="ARBA00022723"/>
    </source>
</evidence>
<dbReference type="CDD" id="cd02780">
    <property type="entry name" value="MopB_CT_Tetrathionate_Arsenate-R"/>
    <property type="match status" value="1"/>
</dbReference>
<dbReference type="SUPFAM" id="SSF50692">
    <property type="entry name" value="ADC-like"/>
    <property type="match status" value="1"/>
</dbReference>
<dbReference type="PROSITE" id="PS51669">
    <property type="entry name" value="4FE4S_MOW_BIS_MGD"/>
    <property type="match status" value="1"/>
</dbReference>
<dbReference type="GO" id="GO:0051539">
    <property type="term" value="F:4 iron, 4 sulfur cluster binding"/>
    <property type="evidence" value="ECO:0007669"/>
    <property type="project" value="UniProtKB-KW"/>
</dbReference>
<dbReference type="Pfam" id="PF01568">
    <property type="entry name" value="Molydop_binding"/>
    <property type="match status" value="1"/>
</dbReference>
<dbReference type="Gene3D" id="3.40.228.10">
    <property type="entry name" value="Dimethylsulfoxide Reductase, domain 2"/>
    <property type="match status" value="1"/>
</dbReference>
<dbReference type="GO" id="GO:0046872">
    <property type="term" value="F:metal ion binding"/>
    <property type="evidence" value="ECO:0007669"/>
    <property type="project" value="UniProtKB-KW"/>
</dbReference>
<keyword evidence="8" id="KW-0411">Iron-sulfur</keyword>
<keyword evidence="7" id="KW-0408">Iron</keyword>
<dbReference type="InterPro" id="IPR006963">
    <property type="entry name" value="Mopterin_OxRdtase_4Fe-4S_dom"/>
</dbReference>
<dbReference type="InterPro" id="IPR009010">
    <property type="entry name" value="Asp_de-COase-like_dom_sf"/>
</dbReference>
<evidence type="ECO:0000256" key="1">
    <source>
        <dbReference type="ARBA" id="ARBA00010312"/>
    </source>
</evidence>
<dbReference type="PANTHER" id="PTHR43742:SF9">
    <property type="entry name" value="TETRATHIONATE REDUCTASE SUBUNIT A"/>
    <property type="match status" value="1"/>
</dbReference>
<name>A0A7C4I6L7_CALS0</name>
<evidence type="ECO:0000313" key="10">
    <source>
        <dbReference type="EMBL" id="HGN90315.1"/>
    </source>
</evidence>
<reference evidence="10" key="1">
    <citation type="journal article" date="2020" name="mSystems">
        <title>Genome- and Community-Level Interaction Insights into Carbon Utilization and Element Cycling Functions of Hydrothermarchaeota in Hydrothermal Sediment.</title>
        <authorList>
            <person name="Zhou Z."/>
            <person name="Liu Y."/>
            <person name="Xu W."/>
            <person name="Pan J."/>
            <person name="Luo Z.H."/>
            <person name="Li M."/>
        </authorList>
    </citation>
    <scope>NUCLEOTIDE SEQUENCE [LARGE SCALE GENOMIC DNA]</scope>
    <source>
        <strain evidence="10">SpSt-613</strain>
    </source>
</reference>
<keyword evidence="2" id="KW-0004">4Fe-4S</keyword>
<sequence length="1148" mass="127829">MVSRRTAVKGVLAAASTGVFLAGYWGTVEKTIRPTTQLYSPDRLRGAGVRYVYSSCLGCNVRCGIRVRVATVDGVEVVERIEGNPYHPYNRAISPDHQLNRFSELTYQTPVTDSLTVTGTLCARGQDGIHYVYDPYRITRPLKRAGPRGSGKWKEISWEQLVKEVVDGGVIEETGERLPGIRQIFVYGLLRDAGFDNPSDILSSLKKDVDELVAKAADKKVTKEEFEALLTSFKEKWSKILGEKGLRLEDVLIDPENPDLGTKANMLVYMRGRGQDNADTFTNRFIKAFGSVNWMRHTSACQLAFYTGNYLWSGYYDINPDFMGSKVIFMAGAAMGRIHPGATGQGALIEKAAENGLKIYYINPLAPRTAARKNIVWVPVKPGTDAAWALAVAQLLIKNGWINMAFLEAPSKKAAEKLGYPYHSNATWLVVMEENHSLYGSHLTDTMLGIGGDNKPLVKAGEEIIPYDSVDRADLEFTGKVKLASGEEVTVKTVFTVFKETVFSKTVEEWSRICGIPVQTIQEMARDFGEAAPRAATYIHRGVAQHPNGEYTVWAIRSLDILVGNFHRMGGLLARPSLTSYNSYLYNLSASGFGEPISWGPPIDRHRAEYEKTIMYYRKVKSDENPYPAKRPWYPFSPEESYTELFAGIDLAYPYPIMALILYFANPVLSANKGLKFAEVLRDTKKLPLFIGITTTINETYLYADYLVPDTTYLETGTNGVQFLYSGGMGRYIAEAWRSPAIMPLTQRINDSPDGKPRYASMWEFFIDVGKALKAPGFGEKGIPGVKDKKYDGKWFPLHSFWDYILRVFANGGTSAKDRGILPKEIPVEDVRFVEQNYPIAKFKDILPEDEWQAAAYCLARGGVFTRYEDSFNEKGFSKRSVPGTGVLLLWNEKLAKTRNSITGKKFWGGPAYVEPATYAPVGGLKSLSFAGTPLEELYPQSQYPLKLVFESGPLYTKHRSGNYYWIKSILPENFVLVNRADVAMLGVKTGDVVLVESPEGSIEAPVVVTASIAKGVVAVPYGMGRWAETLVVKPSYFTLKNGGEIAATLPDKVEIPETAVNPVKHLPPIAKKILFTHRPAEYFEKGLAVDEWRFNGVSPNPVELGDPSLDNWPMLSWLGSGQSYYSNPVKVVKTGRVRGIQPHRVVW</sequence>
<dbReference type="AlphaFoldDB" id="A0A7C4I6L7"/>
<keyword evidence="4" id="KW-0479">Metal-binding</keyword>
<evidence type="ECO:0000256" key="3">
    <source>
        <dbReference type="ARBA" id="ARBA00022505"/>
    </source>
</evidence>
<dbReference type="GO" id="GO:0043546">
    <property type="term" value="F:molybdopterin cofactor binding"/>
    <property type="evidence" value="ECO:0007669"/>
    <property type="project" value="InterPro"/>
</dbReference>
<dbReference type="SMART" id="SM00926">
    <property type="entry name" value="Molybdop_Fe4S4"/>
    <property type="match status" value="1"/>
</dbReference>
<dbReference type="InterPro" id="IPR037946">
    <property type="entry name" value="MopB_CT_Tetrathionate"/>
</dbReference>
<evidence type="ECO:0000256" key="2">
    <source>
        <dbReference type="ARBA" id="ARBA00022485"/>
    </source>
</evidence>
<protein>
    <submittedName>
        <fullName evidence="10">Tetrathionate reductase subunit A</fullName>
    </submittedName>
</protein>
<proteinExistence type="inferred from homology"/>
<comment type="caution">
    <text evidence="10">The sequence shown here is derived from an EMBL/GenBank/DDBJ whole genome shotgun (WGS) entry which is preliminary data.</text>
</comment>
<keyword evidence="6" id="KW-0560">Oxidoreductase</keyword>
<organism evidence="10">
    <name type="scientific">Caldiarchaeum subterraneum</name>
    <dbReference type="NCBI Taxonomy" id="311458"/>
    <lineage>
        <taxon>Archaea</taxon>
        <taxon>Nitrososphaerota</taxon>
        <taxon>Candidatus Caldarchaeales</taxon>
        <taxon>Candidatus Caldarchaeaceae</taxon>
        <taxon>Candidatus Caldarchaeum</taxon>
    </lineage>
</organism>
<dbReference type="Pfam" id="PF04879">
    <property type="entry name" value="Molybdop_Fe4S4"/>
    <property type="match status" value="1"/>
</dbReference>
<gene>
    <name evidence="10" type="ORF">ENT82_04205</name>
</gene>
<evidence type="ECO:0000256" key="6">
    <source>
        <dbReference type="ARBA" id="ARBA00023002"/>
    </source>
</evidence>
<dbReference type="Pfam" id="PF00384">
    <property type="entry name" value="Molybdopterin"/>
    <property type="match status" value="1"/>
</dbReference>
<dbReference type="GO" id="GO:0016491">
    <property type="term" value="F:oxidoreductase activity"/>
    <property type="evidence" value="ECO:0007669"/>
    <property type="project" value="UniProtKB-KW"/>
</dbReference>
<evidence type="ECO:0000259" key="9">
    <source>
        <dbReference type="PROSITE" id="PS51669"/>
    </source>
</evidence>
<evidence type="ECO:0000256" key="8">
    <source>
        <dbReference type="ARBA" id="ARBA00023014"/>
    </source>
</evidence>
<dbReference type="EMBL" id="DTAD01000040">
    <property type="protein sequence ID" value="HGN90315.1"/>
    <property type="molecule type" value="Genomic_DNA"/>
</dbReference>
<accession>A0A7C4I6L7</accession>